<comment type="caution">
    <text evidence="4">The sequence shown here is derived from an EMBL/GenBank/DDBJ whole genome shotgun (WGS) entry which is preliminary data.</text>
</comment>
<accession>A0ABW2AEZ9</accession>
<dbReference type="InterPro" id="IPR020904">
    <property type="entry name" value="Sc_DH/Rdtase_CS"/>
</dbReference>
<dbReference type="InterPro" id="IPR036291">
    <property type="entry name" value="NAD(P)-bd_dom_sf"/>
</dbReference>
<evidence type="ECO:0000256" key="2">
    <source>
        <dbReference type="ARBA" id="ARBA00023002"/>
    </source>
</evidence>
<dbReference type="SUPFAM" id="SSF51735">
    <property type="entry name" value="NAD(P)-binding Rossmann-fold domains"/>
    <property type="match status" value="1"/>
</dbReference>
<comment type="similarity">
    <text evidence="1">Belongs to the short-chain dehydrogenases/reductases (SDR) family.</text>
</comment>
<evidence type="ECO:0000259" key="3">
    <source>
        <dbReference type="SMART" id="SM00822"/>
    </source>
</evidence>
<proteinExistence type="inferred from homology"/>
<dbReference type="SMART" id="SM00822">
    <property type="entry name" value="PKS_KR"/>
    <property type="match status" value="1"/>
</dbReference>
<dbReference type="PANTHER" id="PTHR44196:SF1">
    <property type="entry name" value="DEHYDROGENASE_REDUCTASE SDR FAMILY MEMBER 7B"/>
    <property type="match status" value="1"/>
</dbReference>
<gene>
    <name evidence="4" type="ORF">ACFQDH_09310</name>
</gene>
<dbReference type="Gene3D" id="3.40.50.720">
    <property type="entry name" value="NAD(P)-binding Rossmann-like Domain"/>
    <property type="match status" value="1"/>
</dbReference>
<dbReference type="Proteomes" id="UP001596298">
    <property type="component" value="Unassembled WGS sequence"/>
</dbReference>
<organism evidence="4 5">
    <name type="scientific">Flexivirga alba</name>
    <dbReference type="NCBI Taxonomy" id="702742"/>
    <lineage>
        <taxon>Bacteria</taxon>
        <taxon>Bacillati</taxon>
        <taxon>Actinomycetota</taxon>
        <taxon>Actinomycetes</taxon>
        <taxon>Micrococcales</taxon>
        <taxon>Dermacoccaceae</taxon>
        <taxon>Flexivirga</taxon>
    </lineage>
</organism>
<dbReference type="PANTHER" id="PTHR44196">
    <property type="entry name" value="DEHYDROGENASE/REDUCTASE SDR FAMILY MEMBER 7B"/>
    <property type="match status" value="1"/>
</dbReference>
<evidence type="ECO:0000256" key="1">
    <source>
        <dbReference type="ARBA" id="ARBA00006484"/>
    </source>
</evidence>
<dbReference type="Pfam" id="PF00106">
    <property type="entry name" value="adh_short"/>
    <property type="match status" value="1"/>
</dbReference>
<dbReference type="InterPro" id="IPR057326">
    <property type="entry name" value="KR_dom"/>
</dbReference>
<dbReference type="EMBL" id="JBHSWH010000001">
    <property type="protein sequence ID" value="MFC6705459.1"/>
    <property type="molecule type" value="Genomic_DNA"/>
</dbReference>
<reference evidence="5" key="1">
    <citation type="journal article" date="2019" name="Int. J. Syst. Evol. Microbiol.">
        <title>The Global Catalogue of Microorganisms (GCM) 10K type strain sequencing project: providing services to taxonomists for standard genome sequencing and annotation.</title>
        <authorList>
            <consortium name="The Broad Institute Genomics Platform"/>
            <consortium name="The Broad Institute Genome Sequencing Center for Infectious Disease"/>
            <person name="Wu L."/>
            <person name="Ma J."/>
        </authorList>
    </citation>
    <scope>NUCLEOTIDE SEQUENCE [LARGE SCALE GENOMIC DNA]</scope>
    <source>
        <strain evidence="5">CCUG 58127</strain>
    </source>
</reference>
<evidence type="ECO:0000313" key="5">
    <source>
        <dbReference type="Proteomes" id="UP001596298"/>
    </source>
</evidence>
<dbReference type="NCBIfam" id="NF006073">
    <property type="entry name" value="PRK08219.1"/>
    <property type="match status" value="1"/>
</dbReference>
<keyword evidence="5" id="KW-1185">Reference proteome</keyword>
<dbReference type="PRINTS" id="PR00081">
    <property type="entry name" value="GDHRDH"/>
</dbReference>
<keyword evidence="2" id="KW-0560">Oxidoreductase</keyword>
<dbReference type="InterPro" id="IPR002347">
    <property type="entry name" value="SDR_fam"/>
</dbReference>
<sequence length="231" mass="23945">MTETRPVVLITGATRGIGRAVADALAEDHELLIGGRDEAAVAAVCGALPHATPFVADLTDADSVAVAVDSLDSVPGLAGVVHSAGVLGSGAVADLGRDAWRHTLEVNVVAVADLTRSLLPKLRAARGTVVVVNSGSGLRSSAEGSLYSASKFAVRAFADGLRQEERSNGVRVSTVYPGRVATDMQRELRDFEGGAYDEAAYLRPESVASAVRFALTAPPEASVEDLSIRPR</sequence>
<evidence type="ECO:0000313" key="4">
    <source>
        <dbReference type="EMBL" id="MFC6705459.1"/>
    </source>
</evidence>
<dbReference type="PROSITE" id="PS00061">
    <property type="entry name" value="ADH_SHORT"/>
    <property type="match status" value="1"/>
</dbReference>
<name>A0ABW2AEZ9_9MICO</name>
<protein>
    <submittedName>
        <fullName evidence="4">SDR family oxidoreductase</fullName>
    </submittedName>
</protein>
<dbReference type="RefSeq" id="WP_382400611.1">
    <property type="nucleotide sequence ID" value="NZ_JBHSWH010000001.1"/>
</dbReference>
<feature type="domain" description="Ketoreductase" evidence="3">
    <location>
        <begin position="6"/>
        <end position="183"/>
    </location>
</feature>